<proteinExistence type="predicted"/>
<dbReference type="OrthoDB" id="6104403at2"/>
<organism evidence="3 4">
    <name type="scientific">Aliikangiella coralliicola</name>
    <dbReference type="NCBI Taxonomy" id="2592383"/>
    <lineage>
        <taxon>Bacteria</taxon>
        <taxon>Pseudomonadati</taxon>
        <taxon>Pseudomonadota</taxon>
        <taxon>Gammaproteobacteria</taxon>
        <taxon>Oceanospirillales</taxon>
        <taxon>Pleioneaceae</taxon>
        <taxon>Aliikangiella</taxon>
    </lineage>
</organism>
<accession>A0A545U0A4</accession>
<gene>
    <name evidence="3" type="ORF">FLL46_24300</name>
</gene>
<keyword evidence="3" id="KW-0282">Flagellum</keyword>
<keyword evidence="3" id="KW-0969">Cilium</keyword>
<comment type="caution">
    <text evidence="3">The sequence shown here is derived from an EMBL/GenBank/DDBJ whole genome shotgun (WGS) entry which is preliminary data.</text>
</comment>
<dbReference type="InterPro" id="IPR038610">
    <property type="entry name" value="FliK-like_C_sf"/>
</dbReference>
<sequence length="634" mass="69408">MQISSLENEISQLRNLPLDPKIIQLIEKLANNPLLIQRLAINSNSPVKLDLTPSSILRQLQLPTSAIKDFANITQNNASVKIATQNNLVIIDISTTPDNRAKQSPIARLVFQNAKLIDAQTIQLTKQLKLAGNPKLAESLKTTLAANPSSEKSLSENAPLVKSTNSPSVDKAALNKTLTARSASLTQSKSVSPNSQIDSNKILTQSDNLTIKQAISLLLKSKPVESNQLAHNLSKLTTGIHQLLANQNENQVAGKPGNPPINLDKAALSELLTKTLNLPVPSSKNLKTENSERQPIVGSAINKTTVKQLEILFRTAEKISQVIGFNQSNQPTAISQRLTSSGNFFESQLHQSNSQNGTAVKVGEDLKLLTLQLKQSLQTLLKSLTGTSSQPIRIQNLISQLISQLSPNSQPQTSTTQNAQTPVSASVAEGNSGVSSSAKAEQSNVSSPLLRKLIDSQKSLLIGKNQRLTKEQETVLLDIQRKHINELIKAASAVINRIETNQLLSLRSELMPLQQFLFDLPILRDGQIDSFELLFDLKQNEAQSKSSKSWAVTIKFDLEPLGPMFARVTLKNQRITTHFFAQEETTAKLLEDNLHRLKNTLFLSGLDIDEISGQQGIVPDNLLNNDEHSVDIRV</sequence>
<dbReference type="AlphaFoldDB" id="A0A545U0A4"/>
<name>A0A545U0A4_9GAMM</name>
<dbReference type="InterPro" id="IPR021136">
    <property type="entry name" value="Flagellar_hook_control-like_C"/>
</dbReference>
<dbReference type="Proteomes" id="UP000315439">
    <property type="component" value="Unassembled WGS sequence"/>
</dbReference>
<keyword evidence="3" id="KW-0966">Cell projection</keyword>
<dbReference type="Pfam" id="PF02120">
    <property type="entry name" value="Flg_hook"/>
    <property type="match status" value="1"/>
</dbReference>
<keyword evidence="4" id="KW-1185">Reference proteome</keyword>
<evidence type="ECO:0000313" key="3">
    <source>
        <dbReference type="EMBL" id="TQV82895.1"/>
    </source>
</evidence>
<evidence type="ECO:0000256" key="1">
    <source>
        <dbReference type="SAM" id="MobiDB-lite"/>
    </source>
</evidence>
<dbReference type="RefSeq" id="WP_142934611.1">
    <property type="nucleotide sequence ID" value="NZ_ML660171.1"/>
</dbReference>
<evidence type="ECO:0000313" key="4">
    <source>
        <dbReference type="Proteomes" id="UP000315439"/>
    </source>
</evidence>
<feature type="region of interest" description="Disordered" evidence="1">
    <location>
        <begin position="405"/>
        <end position="441"/>
    </location>
</feature>
<feature type="compositionally biased region" description="Polar residues" evidence="1">
    <location>
        <begin position="432"/>
        <end position="441"/>
    </location>
</feature>
<feature type="region of interest" description="Disordered" evidence="1">
    <location>
        <begin position="144"/>
        <end position="168"/>
    </location>
</feature>
<feature type="compositionally biased region" description="Polar residues" evidence="1">
    <location>
        <begin position="405"/>
        <end position="424"/>
    </location>
</feature>
<dbReference type="Gene3D" id="3.30.750.140">
    <property type="match status" value="1"/>
</dbReference>
<protein>
    <submittedName>
        <fullName evidence="3">Flagellar hook-length control protein FliK</fullName>
    </submittedName>
</protein>
<evidence type="ECO:0000259" key="2">
    <source>
        <dbReference type="Pfam" id="PF02120"/>
    </source>
</evidence>
<dbReference type="EMBL" id="VIKS01000015">
    <property type="protein sequence ID" value="TQV82895.1"/>
    <property type="molecule type" value="Genomic_DNA"/>
</dbReference>
<reference evidence="3 4" key="1">
    <citation type="submission" date="2019-07" db="EMBL/GenBank/DDBJ databases">
        <title>Draft genome for Aliikangiella sp. M105.</title>
        <authorList>
            <person name="Wang G."/>
        </authorList>
    </citation>
    <scope>NUCLEOTIDE SEQUENCE [LARGE SCALE GENOMIC DNA]</scope>
    <source>
        <strain evidence="3 4">M105</strain>
    </source>
</reference>
<feature type="domain" description="Flagellar hook-length control protein-like C-terminal" evidence="2">
    <location>
        <begin position="539"/>
        <end position="615"/>
    </location>
</feature>